<dbReference type="InterPro" id="IPR017938">
    <property type="entry name" value="Riboflavin_synthase-like_b-brl"/>
</dbReference>
<keyword evidence="8" id="KW-0411">Iron-sulfur</keyword>
<sequence>MRLAKLPLRKDYIMSELILQLKVVDITRETADAITIHLEHPDKIAVPYQAGQFLTLIVPVNGKKERRAYSLCSSPVEQPRLSVTVKRVKGGLLSNYLINQLKVGDRLEVLAPMGNFNIIPEPTNRRTVVLIGAGSGITPLMAMAKSVLHHETASQVCLIYANRNEESVIFKNQLKTLEQQYPERFRVTHVYSQTTTLETTPKANSSFFGRLFGKSKETAPGTSPAEELNTIYSGRLNQKMLLTILEKLKIRNTTATEFYLCGPEGLMEEAKAALQILQVPNHQVFKESFVSSGHNPVNTGAGSTAKEENTTTIQDQSVTILFEGQQYVVAVTKDETILEAALSQDIDLPFSCQAGLCTACRGKCLAGKVHLDEREGLSDAEVAQGFVLTCVGHPLTNNVIIEIG</sequence>
<keyword evidence="12" id="KW-1185">Reference proteome</keyword>
<evidence type="ECO:0000259" key="9">
    <source>
        <dbReference type="PROSITE" id="PS51085"/>
    </source>
</evidence>
<proteinExistence type="predicted"/>
<keyword evidence="2" id="KW-0285">Flavoprotein</keyword>
<dbReference type="Pfam" id="PF00175">
    <property type="entry name" value="NAD_binding_1"/>
    <property type="match status" value="1"/>
</dbReference>
<dbReference type="InterPro" id="IPR000778">
    <property type="entry name" value="Cyt_b245_heavy_chain"/>
</dbReference>
<dbReference type="Pfam" id="PF00111">
    <property type="entry name" value="Fer2"/>
    <property type="match status" value="1"/>
</dbReference>
<dbReference type="InterPro" id="IPR001041">
    <property type="entry name" value="2Fe-2S_ferredoxin-type"/>
</dbReference>
<evidence type="ECO:0000313" key="11">
    <source>
        <dbReference type="EMBL" id="RDC63559.1"/>
    </source>
</evidence>
<name>A0A369QL43_9BACT</name>
<keyword evidence="5" id="KW-0274">FAD</keyword>
<evidence type="ECO:0000256" key="8">
    <source>
        <dbReference type="ARBA" id="ARBA00023014"/>
    </source>
</evidence>
<dbReference type="AlphaFoldDB" id="A0A369QL43"/>
<dbReference type="Proteomes" id="UP000253919">
    <property type="component" value="Unassembled WGS sequence"/>
</dbReference>
<dbReference type="GO" id="GO:0016491">
    <property type="term" value="F:oxidoreductase activity"/>
    <property type="evidence" value="ECO:0007669"/>
    <property type="project" value="UniProtKB-KW"/>
</dbReference>
<dbReference type="GO" id="GO:0050660">
    <property type="term" value="F:flavin adenine dinucleotide binding"/>
    <property type="evidence" value="ECO:0007669"/>
    <property type="project" value="TreeGrafter"/>
</dbReference>
<dbReference type="GO" id="GO:0051537">
    <property type="term" value="F:2 iron, 2 sulfur cluster binding"/>
    <property type="evidence" value="ECO:0007669"/>
    <property type="project" value="UniProtKB-KW"/>
</dbReference>
<protein>
    <submittedName>
        <fullName evidence="11">3-ketosteroid-9-alpha-hydroxylase reductase subunit</fullName>
    </submittedName>
</protein>
<evidence type="ECO:0000256" key="3">
    <source>
        <dbReference type="ARBA" id="ARBA00022714"/>
    </source>
</evidence>
<keyword evidence="6" id="KW-0560">Oxidoreductase</keyword>
<dbReference type="Gene3D" id="3.40.50.80">
    <property type="entry name" value="Nucleotide-binding domain of ferredoxin-NADP reductase (FNR) module"/>
    <property type="match status" value="1"/>
</dbReference>
<evidence type="ECO:0000256" key="6">
    <source>
        <dbReference type="ARBA" id="ARBA00023002"/>
    </source>
</evidence>
<organism evidence="11 12">
    <name type="scientific">Adhaeribacter pallidiroseus</name>
    <dbReference type="NCBI Taxonomy" id="2072847"/>
    <lineage>
        <taxon>Bacteria</taxon>
        <taxon>Pseudomonadati</taxon>
        <taxon>Bacteroidota</taxon>
        <taxon>Cytophagia</taxon>
        <taxon>Cytophagales</taxon>
        <taxon>Hymenobacteraceae</taxon>
        <taxon>Adhaeribacter</taxon>
    </lineage>
</organism>
<dbReference type="Gene3D" id="3.10.20.30">
    <property type="match status" value="1"/>
</dbReference>
<dbReference type="InterPro" id="IPR039261">
    <property type="entry name" value="FNR_nucleotide-bd"/>
</dbReference>
<dbReference type="InterPro" id="IPR012675">
    <property type="entry name" value="Beta-grasp_dom_sf"/>
</dbReference>
<dbReference type="PROSITE" id="PS00197">
    <property type="entry name" value="2FE2S_FER_1"/>
    <property type="match status" value="1"/>
</dbReference>
<dbReference type="PROSITE" id="PS51384">
    <property type="entry name" value="FAD_FR"/>
    <property type="match status" value="1"/>
</dbReference>
<dbReference type="PRINTS" id="PR00466">
    <property type="entry name" value="GP91PHOX"/>
</dbReference>
<dbReference type="InterPro" id="IPR006058">
    <property type="entry name" value="2Fe2S_fd_BS"/>
</dbReference>
<feature type="domain" description="FAD-binding FR-type" evidence="10">
    <location>
        <begin position="16"/>
        <end position="119"/>
    </location>
</feature>
<comment type="caution">
    <text evidence="11">The sequence shown here is derived from an EMBL/GenBank/DDBJ whole genome shotgun (WGS) entry which is preliminary data.</text>
</comment>
<dbReference type="InterPro" id="IPR001433">
    <property type="entry name" value="OxRdtase_FAD/NAD-bd"/>
</dbReference>
<evidence type="ECO:0000256" key="1">
    <source>
        <dbReference type="ARBA" id="ARBA00001974"/>
    </source>
</evidence>
<dbReference type="EMBL" id="QASA01000001">
    <property type="protein sequence ID" value="RDC63559.1"/>
    <property type="molecule type" value="Genomic_DNA"/>
</dbReference>
<comment type="cofactor">
    <cofactor evidence="1">
        <name>FAD</name>
        <dbReference type="ChEBI" id="CHEBI:57692"/>
    </cofactor>
</comment>
<dbReference type="PANTHER" id="PTHR47354:SF8">
    <property type="entry name" value="1,2-PHENYLACETYL-COA EPOXIDASE, SUBUNIT E"/>
    <property type="match status" value="1"/>
</dbReference>
<reference evidence="11 12" key="1">
    <citation type="submission" date="2018-04" db="EMBL/GenBank/DDBJ databases">
        <title>Adhaeribacter sp. HMF7616 genome sequencing and assembly.</title>
        <authorList>
            <person name="Kang H."/>
            <person name="Kang J."/>
            <person name="Cha I."/>
            <person name="Kim H."/>
            <person name="Joh K."/>
        </authorList>
    </citation>
    <scope>NUCLEOTIDE SEQUENCE [LARGE SCALE GENOMIC DNA]</scope>
    <source>
        <strain evidence="11 12">HMF7616</strain>
    </source>
</reference>
<evidence type="ECO:0000256" key="2">
    <source>
        <dbReference type="ARBA" id="ARBA00022630"/>
    </source>
</evidence>
<dbReference type="InterPro" id="IPR050415">
    <property type="entry name" value="MRET"/>
</dbReference>
<keyword evidence="4" id="KW-0479">Metal-binding</keyword>
<dbReference type="PANTHER" id="PTHR47354">
    <property type="entry name" value="NADH OXIDOREDUCTASE HCR"/>
    <property type="match status" value="1"/>
</dbReference>
<keyword evidence="3" id="KW-0001">2Fe-2S</keyword>
<dbReference type="SUPFAM" id="SSF63380">
    <property type="entry name" value="Riboflavin synthase domain-like"/>
    <property type="match status" value="1"/>
</dbReference>
<dbReference type="SUPFAM" id="SSF52343">
    <property type="entry name" value="Ferredoxin reductase-like, C-terminal NADP-linked domain"/>
    <property type="match status" value="1"/>
</dbReference>
<dbReference type="GO" id="GO:0046872">
    <property type="term" value="F:metal ion binding"/>
    <property type="evidence" value="ECO:0007669"/>
    <property type="project" value="UniProtKB-KW"/>
</dbReference>
<dbReference type="SUPFAM" id="SSF54292">
    <property type="entry name" value="2Fe-2S ferredoxin-like"/>
    <property type="match status" value="1"/>
</dbReference>
<dbReference type="InterPro" id="IPR017927">
    <property type="entry name" value="FAD-bd_FR_type"/>
</dbReference>
<feature type="domain" description="2Fe-2S ferredoxin-type" evidence="9">
    <location>
        <begin position="316"/>
        <end position="404"/>
    </location>
</feature>
<dbReference type="InterPro" id="IPR036010">
    <property type="entry name" value="2Fe-2S_ferredoxin-like_sf"/>
</dbReference>
<dbReference type="GO" id="GO:0016020">
    <property type="term" value="C:membrane"/>
    <property type="evidence" value="ECO:0007669"/>
    <property type="project" value="InterPro"/>
</dbReference>
<dbReference type="PROSITE" id="PS51085">
    <property type="entry name" value="2FE2S_FER_2"/>
    <property type="match status" value="1"/>
</dbReference>
<dbReference type="CDD" id="cd06214">
    <property type="entry name" value="PA_degradation_oxidoreductase_like"/>
    <property type="match status" value="1"/>
</dbReference>
<evidence type="ECO:0000256" key="7">
    <source>
        <dbReference type="ARBA" id="ARBA00023004"/>
    </source>
</evidence>
<evidence type="ECO:0000313" key="12">
    <source>
        <dbReference type="Proteomes" id="UP000253919"/>
    </source>
</evidence>
<gene>
    <name evidence="11" type="ORF">AHMF7616_02164</name>
</gene>
<dbReference type="Pfam" id="PF00970">
    <property type="entry name" value="FAD_binding_6"/>
    <property type="match status" value="1"/>
</dbReference>
<dbReference type="CDD" id="cd00207">
    <property type="entry name" value="fer2"/>
    <property type="match status" value="1"/>
</dbReference>
<dbReference type="Gene3D" id="2.40.30.10">
    <property type="entry name" value="Translation factors"/>
    <property type="match status" value="1"/>
</dbReference>
<accession>A0A369QL43</accession>
<evidence type="ECO:0000256" key="5">
    <source>
        <dbReference type="ARBA" id="ARBA00022827"/>
    </source>
</evidence>
<dbReference type="InterPro" id="IPR008333">
    <property type="entry name" value="Cbr1-like_FAD-bd_dom"/>
</dbReference>
<evidence type="ECO:0000256" key="4">
    <source>
        <dbReference type="ARBA" id="ARBA00022723"/>
    </source>
</evidence>
<evidence type="ECO:0000259" key="10">
    <source>
        <dbReference type="PROSITE" id="PS51384"/>
    </source>
</evidence>
<keyword evidence="7" id="KW-0408">Iron</keyword>